<feature type="transmembrane region" description="Helical" evidence="8">
    <location>
        <begin position="247"/>
        <end position="265"/>
    </location>
</feature>
<gene>
    <name evidence="10" type="ORF">A4A58_12610</name>
</gene>
<dbReference type="PANTHER" id="PTHR33908:SF11">
    <property type="entry name" value="MEMBRANE PROTEIN"/>
    <property type="match status" value="1"/>
</dbReference>
<evidence type="ECO:0000256" key="6">
    <source>
        <dbReference type="ARBA" id="ARBA00022989"/>
    </source>
</evidence>
<feature type="domain" description="Glycosyltransferase RgtA/B/C/D-like" evidence="9">
    <location>
        <begin position="52"/>
        <end position="213"/>
    </location>
</feature>
<dbReference type="GO" id="GO:0009103">
    <property type="term" value="P:lipopolysaccharide biosynthetic process"/>
    <property type="evidence" value="ECO:0007669"/>
    <property type="project" value="UniProtKB-ARBA"/>
</dbReference>
<evidence type="ECO:0000259" key="9">
    <source>
        <dbReference type="Pfam" id="PF13231"/>
    </source>
</evidence>
<feature type="transmembrane region" description="Helical" evidence="8">
    <location>
        <begin position="301"/>
        <end position="322"/>
    </location>
</feature>
<evidence type="ECO:0000256" key="3">
    <source>
        <dbReference type="ARBA" id="ARBA00022676"/>
    </source>
</evidence>
<feature type="transmembrane region" description="Helical" evidence="8">
    <location>
        <begin position="334"/>
        <end position="354"/>
    </location>
</feature>
<feature type="transmembrane region" description="Helical" evidence="8">
    <location>
        <begin position="151"/>
        <end position="183"/>
    </location>
</feature>
<feature type="transmembrane region" description="Helical" evidence="8">
    <location>
        <begin position="103"/>
        <end position="124"/>
    </location>
</feature>
<evidence type="ECO:0000256" key="5">
    <source>
        <dbReference type="ARBA" id="ARBA00022692"/>
    </source>
</evidence>
<feature type="transmembrane region" description="Helical" evidence="8">
    <location>
        <begin position="195"/>
        <end position="215"/>
    </location>
</feature>
<dbReference type="OrthoDB" id="9811222at2"/>
<keyword evidence="7 8" id="KW-0472">Membrane</keyword>
<evidence type="ECO:0000256" key="2">
    <source>
        <dbReference type="ARBA" id="ARBA00022475"/>
    </source>
</evidence>
<comment type="caution">
    <text evidence="10">The sequence shown here is derived from an EMBL/GenBank/DDBJ whole genome shotgun (WGS) entry which is preliminary data.</text>
</comment>
<evidence type="ECO:0000313" key="11">
    <source>
        <dbReference type="Proteomes" id="UP000076574"/>
    </source>
</evidence>
<evidence type="ECO:0000313" key="10">
    <source>
        <dbReference type="EMBL" id="KZD21940.1"/>
    </source>
</evidence>
<keyword evidence="5 8" id="KW-0812">Transmembrane</keyword>
<dbReference type="EMBL" id="LVYV01000034">
    <property type="protein sequence ID" value="KZD21940.1"/>
    <property type="molecule type" value="Genomic_DNA"/>
</dbReference>
<evidence type="ECO:0000256" key="7">
    <source>
        <dbReference type="ARBA" id="ARBA00023136"/>
    </source>
</evidence>
<organism evidence="10 11">
    <name type="scientific">Tardiphaga robiniae</name>
    <dbReference type="NCBI Taxonomy" id="943830"/>
    <lineage>
        <taxon>Bacteria</taxon>
        <taxon>Pseudomonadati</taxon>
        <taxon>Pseudomonadota</taxon>
        <taxon>Alphaproteobacteria</taxon>
        <taxon>Hyphomicrobiales</taxon>
        <taxon>Nitrobacteraceae</taxon>
        <taxon>Tardiphaga</taxon>
    </lineage>
</organism>
<keyword evidence="4 10" id="KW-0808">Transferase</keyword>
<sequence length="502" mass="55010">MTAQELRLVRGTAAVVVGLVLLRLAAAAWTPLTFDEAYYWMWSKHLAGGYYDHPPMVAVVIRLGTMIAGDTEFGVRVVSVMLALPMSWAVYRTAELLFGGQRIATTAVILLNATMITSVGLMIVTPDAPVLVASSFVLLTLAQVLATGQGAWWLAVGVAIGVALLSKYTALFFGPAILIWLIAVPKMRRWLISPWPYLGGLVALAVFSPVLFWNAEHGWVSFIKQLGRARIDHFNPAFIAELIPTQFAFATPLVFILGVMGLYALAVRKPGAWPARVLLNAMFWVIVLYFGWHALHSRVEANWFAPVYPTLAIIAAVAATIVQWKPREQRTVDFCLRWAGPTGVVMFTALVMQANTGLLSGYKRDATVRSIGVGFVELAADVEAVRARVGATCVVAPDYGTTGWLTFYLPKGTCVFQRTQRIRWVNMPEPSAEQLSGKLLLVGEQNAAANPEWRAAFARIEKVADLKRKRGPLVVENVELNLLEGAKGDVLDRSPPPELEGR</sequence>
<dbReference type="STRING" id="943830.A4A58_12610"/>
<name>A0A163Y8J7_9BRAD</name>
<dbReference type="AlphaFoldDB" id="A0A163Y8J7"/>
<keyword evidence="3" id="KW-0328">Glycosyltransferase</keyword>
<dbReference type="Proteomes" id="UP000076574">
    <property type="component" value="Unassembled WGS sequence"/>
</dbReference>
<dbReference type="GO" id="GO:0005886">
    <property type="term" value="C:plasma membrane"/>
    <property type="evidence" value="ECO:0007669"/>
    <property type="project" value="UniProtKB-SubCell"/>
</dbReference>
<evidence type="ECO:0000256" key="4">
    <source>
        <dbReference type="ARBA" id="ARBA00022679"/>
    </source>
</evidence>
<evidence type="ECO:0000256" key="8">
    <source>
        <dbReference type="SAM" id="Phobius"/>
    </source>
</evidence>
<dbReference type="Pfam" id="PF13231">
    <property type="entry name" value="PMT_2"/>
    <property type="match status" value="1"/>
</dbReference>
<accession>A0A163Y8J7</accession>
<keyword evidence="2" id="KW-1003">Cell membrane</keyword>
<reference evidence="10 11" key="1">
    <citation type="submission" date="2016-03" db="EMBL/GenBank/DDBJ databases">
        <title>Microsymbionts genomes from the relict species Vavilovia formosa (Stev.) Fed.</title>
        <authorList>
            <person name="Kopat V."/>
            <person name="Chirak E."/>
            <person name="Kimeklis A."/>
            <person name="Andronov E."/>
        </authorList>
    </citation>
    <scope>NUCLEOTIDE SEQUENCE [LARGE SCALE GENOMIC DNA]</scope>
    <source>
        <strain evidence="10 11">Vaf07</strain>
    </source>
</reference>
<dbReference type="RefSeq" id="WP_068736061.1">
    <property type="nucleotide sequence ID" value="NZ_LVYV01000034.1"/>
</dbReference>
<evidence type="ECO:0000256" key="1">
    <source>
        <dbReference type="ARBA" id="ARBA00004651"/>
    </source>
</evidence>
<dbReference type="InterPro" id="IPR050297">
    <property type="entry name" value="LipidA_mod_glycosyltrf_83"/>
</dbReference>
<keyword evidence="11" id="KW-1185">Reference proteome</keyword>
<keyword evidence="6 8" id="KW-1133">Transmembrane helix</keyword>
<dbReference type="GO" id="GO:0016763">
    <property type="term" value="F:pentosyltransferase activity"/>
    <property type="evidence" value="ECO:0007669"/>
    <property type="project" value="TreeGrafter"/>
</dbReference>
<dbReference type="InterPro" id="IPR038731">
    <property type="entry name" value="RgtA/B/C-like"/>
</dbReference>
<proteinExistence type="predicted"/>
<comment type="subcellular location">
    <subcellularLocation>
        <location evidence="1">Cell membrane</location>
        <topology evidence="1">Multi-pass membrane protein</topology>
    </subcellularLocation>
</comment>
<feature type="transmembrane region" description="Helical" evidence="8">
    <location>
        <begin position="277"/>
        <end position="295"/>
    </location>
</feature>
<dbReference type="PANTHER" id="PTHR33908">
    <property type="entry name" value="MANNOSYLTRANSFERASE YKCB-RELATED"/>
    <property type="match status" value="1"/>
</dbReference>
<protein>
    <submittedName>
        <fullName evidence="10">Glycosyl transferase</fullName>
    </submittedName>
</protein>